<feature type="compositionally biased region" description="Low complexity" evidence="1">
    <location>
        <begin position="54"/>
        <end position="70"/>
    </location>
</feature>
<feature type="compositionally biased region" description="Basic residues" evidence="1">
    <location>
        <begin position="71"/>
        <end position="83"/>
    </location>
</feature>
<dbReference type="AlphaFoldDB" id="A0A4D6KPA6"/>
<feature type="chain" id="PRO_5020041804" evidence="2">
    <location>
        <begin position="16"/>
        <end position="151"/>
    </location>
</feature>
<proteinExistence type="predicted"/>
<feature type="compositionally biased region" description="Basic and acidic residues" evidence="1">
    <location>
        <begin position="99"/>
        <end position="111"/>
    </location>
</feature>
<organism evidence="3 4">
    <name type="scientific">Vigna unguiculata</name>
    <name type="common">Cowpea</name>
    <dbReference type="NCBI Taxonomy" id="3917"/>
    <lineage>
        <taxon>Eukaryota</taxon>
        <taxon>Viridiplantae</taxon>
        <taxon>Streptophyta</taxon>
        <taxon>Embryophyta</taxon>
        <taxon>Tracheophyta</taxon>
        <taxon>Spermatophyta</taxon>
        <taxon>Magnoliopsida</taxon>
        <taxon>eudicotyledons</taxon>
        <taxon>Gunneridae</taxon>
        <taxon>Pentapetalae</taxon>
        <taxon>rosids</taxon>
        <taxon>fabids</taxon>
        <taxon>Fabales</taxon>
        <taxon>Fabaceae</taxon>
        <taxon>Papilionoideae</taxon>
        <taxon>50 kb inversion clade</taxon>
        <taxon>NPAAA clade</taxon>
        <taxon>indigoferoid/millettioid clade</taxon>
        <taxon>Phaseoleae</taxon>
        <taxon>Vigna</taxon>
    </lineage>
</organism>
<dbReference type="Proteomes" id="UP000501690">
    <property type="component" value="Linkage Group LG1"/>
</dbReference>
<feature type="compositionally biased region" description="Basic residues" evidence="1">
    <location>
        <begin position="26"/>
        <end position="43"/>
    </location>
</feature>
<keyword evidence="2" id="KW-0732">Signal</keyword>
<sequence>MAAATLAANLAGVWSSVVTNTTAPIRSRRQPLRSSSRCHRHHSSHCEHHVRTISAAATTTTATPSATAAPHTRRTTMSHHANRRNNALAPPRRQLRSQGRKEEGAANPSLERESALYTTCQAVIGQSNWSTGQLVNWSKSAVNSGQNCKNG</sequence>
<feature type="region of interest" description="Disordered" evidence="1">
    <location>
        <begin position="25"/>
        <end position="111"/>
    </location>
</feature>
<evidence type="ECO:0000256" key="2">
    <source>
        <dbReference type="SAM" id="SignalP"/>
    </source>
</evidence>
<evidence type="ECO:0000313" key="3">
    <source>
        <dbReference type="EMBL" id="QCD78510.1"/>
    </source>
</evidence>
<name>A0A4D6KPA6_VIGUN</name>
<reference evidence="3 4" key="1">
    <citation type="submission" date="2019-04" db="EMBL/GenBank/DDBJ databases">
        <title>An improved genome assembly and genetic linkage map for asparagus bean, Vigna unguiculata ssp. sesquipedialis.</title>
        <authorList>
            <person name="Xia Q."/>
            <person name="Zhang R."/>
            <person name="Dong Y."/>
        </authorList>
    </citation>
    <scope>NUCLEOTIDE SEQUENCE [LARGE SCALE GENOMIC DNA]</scope>
    <source>
        <tissue evidence="3">Leaf</tissue>
    </source>
</reference>
<feature type="signal peptide" evidence="2">
    <location>
        <begin position="1"/>
        <end position="15"/>
    </location>
</feature>
<keyword evidence="4" id="KW-1185">Reference proteome</keyword>
<evidence type="ECO:0000256" key="1">
    <source>
        <dbReference type="SAM" id="MobiDB-lite"/>
    </source>
</evidence>
<protein>
    <submittedName>
        <fullName evidence="3">Uncharacterized protein</fullName>
    </submittedName>
</protein>
<accession>A0A4D6KPA6</accession>
<evidence type="ECO:0000313" key="4">
    <source>
        <dbReference type="Proteomes" id="UP000501690"/>
    </source>
</evidence>
<dbReference type="EMBL" id="CP039345">
    <property type="protein sequence ID" value="QCD78510.1"/>
    <property type="molecule type" value="Genomic_DNA"/>
</dbReference>
<gene>
    <name evidence="3" type="ORF">DEO72_LG1g2144</name>
</gene>